<sequence length="105" mass="11444">MAVIQQGQIWWGGPTDEKPRPYLVITRQRAIDSMRAIAVAPVTRRTRGLVSEVLLGSDDGLSVECVANFDNVRSLDKTLLARCVGALAPGRWHEVCAALRAAIDC</sequence>
<evidence type="ECO:0000313" key="1">
    <source>
        <dbReference type="EMBL" id="CAB4363840.1"/>
    </source>
</evidence>
<dbReference type="GO" id="GO:0003677">
    <property type="term" value="F:DNA binding"/>
    <property type="evidence" value="ECO:0007669"/>
    <property type="project" value="InterPro"/>
</dbReference>
<dbReference type="SUPFAM" id="SSF50118">
    <property type="entry name" value="Cell growth inhibitor/plasmid maintenance toxic component"/>
    <property type="match status" value="1"/>
</dbReference>
<evidence type="ECO:0000313" key="2">
    <source>
        <dbReference type="EMBL" id="CAB4700356.1"/>
    </source>
</evidence>
<dbReference type="GO" id="GO:0016075">
    <property type="term" value="P:rRNA catabolic process"/>
    <property type="evidence" value="ECO:0007669"/>
    <property type="project" value="TreeGrafter"/>
</dbReference>
<dbReference type="EMBL" id="CAFBIY010000006">
    <property type="protein sequence ID" value="CAB4846355.1"/>
    <property type="molecule type" value="Genomic_DNA"/>
</dbReference>
<dbReference type="AlphaFoldDB" id="A0A6J7PR52"/>
<dbReference type="EMBL" id="CAEZYF010000001">
    <property type="protein sequence ID" value="CAB4700356.1"/>
    <property type="molecule type" value="Genomic_DNA"/>
</dbReference>
<dbReference type="EMBL" id="CAESGF010000008">
    <property type="protein sequence ID" value="CAB4363840.1"/>
    <property type="molecule type" value="Genomic_DNA"/>
</dbReference>
<dbReference type="InterPro" id="IPR011067">
    <property type="entry name" value="Plasmid_toxin/cell-grow_inhib"/>
</dbReference>
<dbReference type="PANTHER" id="PTHR33988:SF2">
    <property type="entry name" value="ENDORIBONUCLEASE MAZF"/>
    <property type="match status" value="1"/>
</dbReference>
<dbReference type="GO" id="GO:0006402">
    <property type="term" value="P:mRNA catabolic process"/>
    <property type="evidence" value="ECO:0007669"/>
    <property type="project" value="TreeGrafter"/>
</dbReference>
<name>A0A6J7PR52_9ZZZZ</name>
<evidence type="ECO:0000313" key="6">
    <source>
        <dbReference type="EMBL" id="CAB5005042.1"/>
    </source>
</evidence>
<proteinExistence type="predicted"/>
<dbReference type="EMBL" id="CAFAAV010000063">
    <property type="protein sequence ID" value="CAB4815504.1"/>
    <property type="molecule type" value="Genomic_DNA"/>
</dbReference>
<dbReference type="EMBL" id="CAFBOL010000085">
    <property type="protein sequence ID" value="CAB5005042.1"/>
    <property type="molecule type" value="Genomic_DNA"/>
</dbReference>
<dbReference type="EMBL" id="CAFBMT010000044">
    <property type="protein sequence ID" value="CAB4959956.1"/>
    <property type="molecule type" value="Genomic_DNA"/>
</dbReference>
<reference evidence="6" key="1">
    <citation type="submission" date="2020-05" db="EMBL/GenBank/DDBJ databases">
        <authorList>
            <person name="Chiriac C."/>
            <person name="Salcher M."/>
            <person name="Ghai R."/>
            <person name="Kavagutti S V."/>
        </authorList>
    </citation>
    <scope>NUCLEOTIDE SEQUENCE</scope>
</reference>
<evidence type="ECO:0000313" key="3">
    <source>
        <dbReference type="EMBL" id="CAB4815504.1"/>
    </source>
</evidence>
<evidence type="ECO:0000313" key="5">
    <source>
        <dbReference type="EMBL" id="CAB4959956.1"/>
    </source>
</evidence>
<dbReference type="InterPro" id="IPR003477">
    <property type="entry name" value="PemK-like"/>
</dbReference>
<dbReference type="GO" id="GO:0004521">
    <property type="term" value="F:RNA endonuclease activity"/>
    <property type="evidence" value="ECO:0007669"/>
    <property type="project" value="TreeGrafter"/>
</dbReference>
<gene>
    <name evidence="2" type="ORF">UFOPK2656_00006</name>
    <name evidence="3" type="ORF">UFOPK3099_01035</name>
    <name evidence="4" type="ORF">UFOPK3267_00208</name>
    <name evidence="5" type="ORF">UFOPK3651_03442</name>
    <name evidence="6" type="ORF">UFOPK3931_02455</name>
    <name evidence="1" type="ORF">UFOPK4189_01610</name>
</gene>
<protein>
    <submittedName>
        <fullName evidence="6">Unannotated protein</fullName>
    </submittedName>
</protein>
<dbReference type="PANTHER" id="PTHR33988">
    <property type="entry name" value="ENDORIBONUCLEASE MAZF-RELATED"/>
    <property type="match status" value="1"/>
</dbReference>
<accession>A0A6J7PR52</accession>
<evidence type="ECO:0000313" key="4">
    <source>
        <dbReference type="EMBL" id="CAB4846355.1"/>
    </source>
</evidence>
<organism evidence="6">
    <name type="scientific">freshwater metagenome</name>
    <dbReference type="NCBI Taxonomy" id="449393"/>
    <lineage>
        <taxon>unclassified sequences</taxon>
        <taxon>metagenomes</taxon>
        <taxon>ecological metagenomes</taxon>
    </lineage>
</organism>
<dbReference type="Gene3D" id="2.30.30.110">
    <property type="match status" value="1"/>
</dbReference>
<dbReference type="Pfam" id="PF02452">
    <property type="entry name" value="PemK_toxin"/>
    <property type="match status" value="1"/>
</dbReference>